<evidence type="ECO:0000256" key="2">
    <source>
        <dbReference type="ARBA" id="ARBA00022643"/>
    </source>
</evidence>
<comment type="cofactor">
    <cofactor evidence="1">
        <name>FMN</name>
        <dbReference type="ChEBI" id="CHEBI:58210"/>
    </cofactor>
</comment>
<reference evidence="4" key="1">
    <citation type="submission" date="2022-08" db="EMBL/GenBank/DDBJ databases">
        <title>Genomic Encyclopedia of Type Strains, Phase III (KMG-III): the genomes of soil and plant-associated and newly described type strains.</title>
        <authorList>
            <person name="Whitman W."/>
        </authorList>
    </citation>
    <scope>NUCLEOTIDE SEQUENCE</scope>
    <source>
        <strain evidence="4">HMT 1</strain>
    </source>
</reference>
<proteinExistence type="predicted"/>
<evidence type="ECO:0000256" key="1">
    <source>
        <dbReference type="ARBA" id="ARBA00001917"/>
    </source>
</evidence>
<gene>
    <name evidence="4" type="ORF">J2T55_002290</name>
</gene>
<accession>A0AAE3L1L8</accession>
<feature type="domain" description="NADPH-dependent FMN reductase-like" evidence="3">
    <location>
        <begin position="5"/>
        <end position="159"/>
    </location>
</feature>
<dbReference type="SUPFAM" id="SSF52218">
    <property type="entry name" value="Flavoproteins"/>
    <property type="match status" value="1"/>
</dbReference>
<dbReference type="RefSeq" id="WP_259056820.1">
    <property type="nucleotide sequence ID" value="NZ_JANUCT010000018.1"/>
</dbReference>
<dbReference type="InterPro" id="IPR005025">
    <property type="entry name" value="FMN_Rdtase-like_dom"/>
</dbReference>
<evidence type="ECO:0000313" key="5">
    <source>
        <dbReference type="Proteomes" id="UP001204445"/>
    </source>
</evidence>
<dbReference type="GO" id="GO:0010181">
    <property type="term" value="F:FMN binding"/>
    <property type="evidence" value="ECO:0007669"/>
    <property type="project" value="TreeGrafter"/>
</dbReference>
<dbReference type="InterPro" id="IPR050712">
    <property type="entry name" value="NAD(P)H-dep_reductase"/>
</dbReference>
<dbReference type="InterPro" id="IPR029039">
    <property type="entry name" value="Flavoprotein-like_sf"/>
</dbReference>
<sequence>MAEHPKLLFLAGSARQGSFNRKLAKLAAGLAEGEGANVTLLELADYPLPIYNGDLEEEQGIPKPARELKKKFIDCDGFFIASPEYNSSIPPLLKNTLDWLSRKESADEPPLAAYKGKVAALSAASPGGNGGLRGLVPLRMMLGNIGVHLIPQQLAVAGAGDAFDDDGRLKSDQQLQTLTGIMRELVRVSRQLRD</sequence>
<dbReference type="Proteomes" id="UP001204445">
    <property type="component" value="Unassembled WGS sequence"/>
</dbReference>
<dbReference type="Gene3D" id="3.40.50.360">
    <property type="match status" value="1"/>
</dbReference>
<dbReference type="Pfam" id="PF03358">
    <property type="entry name" value="FMN_red"/>
    <property type="match status" value="1"/>
</dbReference>
<dbReference type="GO" id="GO:0005829">
    <property type="term" value="C:cytosol"/>
    <property type="evidence" value="ECO:0007669"/>
    <property type="project" value="TreeGrafter"/>
</dbReference>
<evidence type="ECO:0000259" key="3">
    <source>
        <dbReference type="Pfam" id="PF03358"/>
    </source>
</evidence>
<keyword evidence="2" id="KW-0288">FMN</keyword>
<dbReference type="AlphaFoldDB" id="A0AAE3L1L8"/>
<dbReference type="GO" id="GO:0016491">
    <property type="term" value="F:oxidoreductase activity"/>
    <property type="evidence" value="ECO:0007669"/>
    <property type="project" value="InterPro"/>
</dbReference>
<protein>
    <submittedName>
        <fullName evidence="4">NAD(P)H-dependent FMN reductase</fullName>
    </submittedName>
</protein>
<organism evidence="4 5">
    <name type="scientific">Methylohalomonas lacus</name>
    <dbReference type="NCBI Taxonomy" id="398773"/>
    <lineage>
        <taxon>Bacteria</taxon>
        <taxon>Pseudomonadati</taxon>
        <taxon>Pseudomonadota</taxon>
        <taxon>Gammaproteobacteria</taxon>
        <taxon>Methylohalomonadales</taxon>
        <taxon>Methylohalomonadaceae</taxon>
        <taxon>Methylohalomonas</taxon>
    </lineage>
</organism>
<evidence type="ECO:0000313" key="4">
    <source>
        <dbReference type="EMBL" id="MCS3904254.1"/>
    </source>
</evidence>
<keyword evidence="5" id="KW-1185">Reference proteome</keyword>
<name>A0AAE3L1L8_9GAMM</name>
<dbReference type="PANTHER" id="PTHR30543">
    <property type="entry name" value="CHROMATE REDUCTASE"/>
    <property type="match status" value="1"/>
</dbReference>
<keyword evidence="2" id="KW-0285">Flavoprotein</keyword>
<comment type="caution">
    <text evidence="4">The sequence shown here is derived from an EMBL/GenBank/DDBJ whole genome shotgun (WGS) entry which is preliminary data.</text>
</comment>
<dbReference type="PANTHER" id="PTHR30543:SF21">
    <property type="entry name" value="NAD(P)H-DEPENDENT FMN REDUCTASE LOT6"/>
    <property type="match status" value="1"/>
</dbReference>
<dbReference type="EMBL" id="JANUCT010000018">
    <property type="protein sequence ID" value="MCS3904254.1"/>
    <property type="molecule type" value="Genomic_DNA"/>
</dbReference>